<evidence type="ECO:0000256" key="3">
    <source>
        <dbReference type="ARBA" id="ARBA00022679"/>
    </source>
</evidence>
<dbReference type="InterPro" id="IPR014777">
    <property type="entry name" value="4pyrrole_Mease_sub1"/>
</dbReference>
<dbReference type="Gene3D" id="3.40.1010.10">
    <property type="entry name" value="Cobalt-precorrin-4 Transmethylase, Domain 1"/>
    <property type="match status" value="1"/>
</dbReference>
<dbReference type="EC" id="2.1.1.107" evidence="1"/>
<comment type="function">
    <text evidence="7">Catalyzes the two successive C-2 and C-7 methylation reactions involved in the conversion of uroporphyrinogen III to precorrin-2 via the intermediate formation of precorrin-1. It is a step in the biosynthesis of both cobalamin (vitamin B12) and siroheme.</text>
</comment>
<evidence type="ECO:0000256" key="7">
    <source>
        <dbReference type="ARBA" id="ARBA00054030"/>
    </source>
</evidence>
<dbReference type="FunFam" id="3.40.50.10090:FF:000001">
    <property type="entry name" value="Bifunctional uroporphyrinogen-III C-methyltransferase/uroporphyrinogen-III synthase"/>
    <property type="match status" value="1"/>
</dbReference>
<protein>
    <recommendedName>
        <fullName evidence="1">uroporphyrinogen-III C-methyltransferase</fullName>
        <ecNumber evidence="1">2.1.1.107</ecNumber>
    </recommendedName>
</protein>
<dbReference type="GO" id="GO:0032259">
    <property type="term" value="P:methylation"/>
    <property type="evidence" value="ECO:0007669"/>
    <property type="project" value="UniProtKB-KW"/>
</dbReference>
<dbReference type="InterPro" id="IPR014776">
    <property type="entry name" value="4pyrrole_Mease_sub2"/>
</dbReference>
<dbReference type="Pfam" id="PF02602">
    <property type="entry name" value="HEM4"/>
    <property type="match status" value="1"/>
</dbReference>
<feature type="compositionally biased region" description="Basic and acidic residues" evidence="9">
    <location>
        <begin position="248"/>
        <end position="261"/>
    </location>
</feature>
<dbReference type="CDD" id="cd11642">
    <property type="entry name" value="SUMT"/>
    <property type="match status" value="1"/>
</dbReference>
<dbReference type="PANTHER" id="PTHR45790">
    <property type="entry name" value="SIROHEME SYNTHASE-RELATED"/>
    <property type="match status" value="1"/>
</dbReference>
<dbReference type="InterPro" id="IPR036108">
    <property type="entry name" value="4pyrrol_syn_uPrphyn_synt_sf"/>
</dbReference>
<evidence type="ECO:0000256" key="1">
    <source>
        <dbReference type="ARBA" id="ARBA00012162"/>
    </source>
</evidence>
<evidence type="ECO:0000256" key="6">
    <source>
        <dbReference type="ARBA" id="ARBA00023444"/>
    </source>
</evidence>
<proteinExistence type="inferred from homology"/>
<dbReference type="NCBIfam" id="NF004790">
    <property type="entry name" value="PRK06136.1"/>
    <property type="match status" value="1"/>
</dbReference>
<evidence type="ECO:0000259" key="11">
    <source>
        <dbReference type="Pfam" id="PF02602"/>
    </source>
</evidence>
<evidence type="ECO:0000259" key="10">
    <source>
        <dbReference type="Pfam" id="PF00590"/>
    </source>
</evidence>
<dbReference type="Gene3D" id="3.30.950.10">
    <property type="entry name" value="Methyltransferase, Cobalt-precorrin-4 Transmethylase, Domain 2"/>
    <property type="match status" value="1"/>
</dbReference>
<sequence>MTEPGSVYIIGAGPGSLDYLTVRGYALLQHAECLVYDALVDQGLLALLPEGCDRIDVGKRGGQPSPPQAEITQLLVRLSLAGRSVVRLKSGDPFIFGRTAAEVQALNEAGCPVEVVPGISSALAAPLLAGIPLTDPVWSHGFGVVTAHDPDLLDWATLARMQTLVVLMGSRHLEEIIQRLRQNGCRGDMPVAIIRWGGHPQQQVWEGTLLTIRQVTRGEALSPCVIVFGEVVRLRRYLGAATASGSDGVREQESDGVRDAEFITPSLGQTRRSAPTVTPSPIHPSTHPPVHPSTHPLSSKTILITRATDQSSAFADLLMAQGATVVDLPALEMRPPSSWAGLDGAIAALPTFSWLLLSSANAVNFFVDRLLDQGQDLRALSGLKIAVVGRKTAAVLRKRGLVPDFVPPDYVADSMVENFPETVAGQRLLFPRVESGGREVLVQAFTAAGAEVVEVAAYESGCPEFPDPQAIEALRAGRVDVITFASSKTVAHTAQLLEQGLGSQWRSLLDSVAIASIGPKTSDTCHRLLGRVDIEPREYTLDGLTEAIAAWASASLG</sequence>
<feature type="compositionally biased region" description="Low complexity" evidence="9">
    <location>
        <begin position="275"/>
        <end position="285"/>
    </location>
</feature>
<dbReference type="EMBL" id="QBMN01000003">
    <property type="protein sequence ID" value="PZO45628.1"/>
    <property type="molecule type" value="Genomic_DNA"/>
</dbReference>
<keyword evidence="5" id="KW-0627">Porphyrin biosynthesis</keyword>
<dbReference type="InterPro" id="IPR050161">
    <property type="entry name" value="Siro_Cobalamin_biosynth"/>
</dbReference>
<dbReference type="PROSITE" id="PS00839">
    <property type="entry name" value="SUMT_1"/>
    <property type="match status" value="1"/>
</dbReference>
<comment type="similarity">
    <text evidence="8">Belongs to the precorrin methyltransferase family.</text>
</comment>
<evidence type="ECO:0000313" key="13">
    <source>
        <dbReference type="Proteomes" id="UP000249081"/>
    </source>
</evidence>
<accession>A0A2W4YS03</accession>
<comment type="pathway">
    <text evidence="6">Porphyrin-containing compound metabolism.</text>
</comment>
<dbReference type="InterPro" id="IPR003754">
    <property type="entry name" value="4pyrrol_synth_uPrphyn_synth"/>
</dbReference>
<dbReference type="InterPro" id="IPR035996">
    <property type="entry name" value="4pyrrol_Methylase_sf"/>
</dbReference>
<reference evidence="13" key="1">
    <citation type="submission" date="2018-04" db="EMBL/GenBank/DDBJ databases">
        <authorList>
            <person name="Cornet L."/>
        </authorList>
    </citation>
    <scope>NUCLEOTIDE SEQUENCE [LARGE SCALE GENOMIC DNA]</scope>
</reference>
<dbReference type="PROSITE" id="PS00840">
    <property type="entry name" value="SUMT_2"/>
    <property type="match status" value="1"/>
</dbReference>
<dbReference type="SUPFAM" id="SSF69618">
    <property type="entry name" value="HemD-like"/>
    <property type="match status" value="1"/>
</dbReference>
<dbReference type="AlphaFoldDB" id="A0A2W4YS03"/>
<evidence type="ECO:0000256" key="8">
    <source>
        <dbReference type="RuleBase" id="RU003960"/>
    </source>
</evidence>
<dbReference type="NCBIfam" id="TIGR01469">
    <property type="entry name" value="cobA_cysG_Cterm"/>
    <property type="match status" value="1"/>
</dbReference>
<dbReference type="Pfam" id="PF00590">
    <property type="entry name" value="TP_methylase"/>
    <property type="match status" value="1"/>
</dbReference>
<feature type="domain" description="Tetrapyrrole methylase" evidence="10">
    <location>
        <begin position="7"/>
        <end position="209"/>
    </location>
</feature>
<dbReference type="GO" id="GO:0019354">
    <property type="term" value="P:siroheme biosynthetic process"/>
    <property type="evidence" value="ECO:0007669"/>
    <property type="project" value="InterPro"/>
</dbReference>
<evidence type="ECO:0000256" key="4">
    <source>
        <dbReference type="ARBA" id="ARBA00022691"/>
    </source>
</evidence>
<dbReference type="GO" id="GO:0004851">
    <property type="term" value="F:uroporphyrin-III C-methyltransferase activity"/>
    <property type="evidence" value="ECO:0007669"/>
    <property type="project" value="UniProtKB-EC"/>
</dbReference>
<name>A0A2W4YS03_9CYAN</name>
<feature type="region of interest" description="Disordered" evidence="9">
    <location>
        <begin position="243"/>
        <end position="297"/>
    </location>
</feature>
<comment type="caution">
    <text evidence="12">The sequence shown here is derived from an EMBL/GenBank/DDBJ whole genome shotgun (WGS) entry which is preliminary data.</text>
</comment>
<dbReference type="InterPro" id="IPR003043">
    <property type="entry name" value="Uropor_MeTrfase_CS"/>
</dbReference>
<evidence type="ECO:0000313" key="12">
    <source>
        <dbReference type="EMBL" id="PZO45628.1"/>
    </source>
</evidence>
<evidence type="ECO:0000256" key="5">
    <source>
        <dbReference type="ARBA" id="ARBA00023244"/>
    </source>
</evidence>
<keyword evidence="3 8" id="KW-0808">Transferase</keyword>
<dbReference type="CDD" id="cd06578">
    <property type="entry name" value="HemD"/>
    <property type="match status" value="1"/>
</dbReference>
<dbReference type="PANTHER" id="PTHR45790:SF3">
    <property type="entry name" value="S-ADENOSYL-L-METHIONINE-DEPENDENT UROPORPHYRINOGEN III METHYLTRANSFERASE, CHLOROPLASTIC"/>
    <property type="match status" value="1"/>
</dbReference>
<dbReference type="Gene3D" id="3.40.50.10090">
    <property type="match status" value="2"/>
</dbReference>
<dbReference type="FunFam" id="3.40.1010.10:FF:000001">
    <property type="entry name" value="Siroheme synthase"/>
    <property type="match status" value="1"/>
</dbReference>
<evidence type="ECO:0000256" key="2">
    <source>
        <dbReference type="ARBA" id="ARBA00022603"/>
    </source>
</evidence>
<dbReference type="SUPFAM" id="SSF53790">
    <property type="entry name" value="Tetrapyrrole methylase"/>
    <property type="match status" value="1"/>
</dbReference>
<organism evidence="12 13">
    <name type="scientific">Shackletoniella antarctica</name>
    <dbReference type="NCBI Taxonomy" id="268115"/>
    <lineage>
        <taxon>Bacteria</taxon>
        <taxon>Bacillati</taxon>
        <taxon>Cyanobacteriota</taxon>
        <taxon>Cyanophyceae</taxon>
        <taxon>Oculatellales</taxon>
        <taxon>Oculatellaceae</taxon>
        <taxon>Shackletoniella</taxon>
    </lineage>
</organism>
<dbReference type="GO" id="GO:0004852">
    <property type="term" value="F:uroporphyrinogen-III synthase activity"/>
    <property type="evidence" value="ECO:0007669"/>
    <property type="project" value="InterPro"/>
</dbReference>
<dbReference type="InterPro" id="IPR000878">
    <property type="entry name" value="4pyrrol_Mease"/>
</dbReference>
<keyword evidence="4" id="KW-0949">S-adenosyl-L-methionine</keyword>
<keyword evidence="2 8" id="KW-0489">Methyltransferase</keyword>
<feature type="domain" description="Tetrapyrrole biosynthesis uroporphyrinogen III synthase" evidence="11">
    <location>
        <begin position="313"/>
        <end position="546"/>
    </location>
</feature>
<evidence type="ECO:0000256" key="9">
    <source>
        <dbReference type="SAM" id="MobiDB-lite"/>
    </source>
</evidence>
<dbReference type="InterPro" id="IPR006366">
    <property type="entry name" value="CobA/CysG_C"/>
</dbReference>
<gene>
    <name evidence="12" type="primary">cobA</name>
    <name evidence="12" type="ORF">DCF17_00835</name>
</gene>
<dbReference type="Proteomes" id="UP000249081">
    <property type="component" value="Unassembled WGS sequence"/>
</dbReference>
<reference evidence="12 13" key="2">
    <citation type="submission" date="2018-06" db="EMBL/GenBank/DDBJ databases">
        <title>Metagenomic assembly of (sub)arctic Cyanobacteria and their associated microbiome from non-axenic cultures.</title>
        <authorList>
            <person name="Baurain D."/>
        </authorList>
    </citation>
    <scope>NUCLEOTIDE SEQUENCE [LARGE SCALE GENOMIC DNA]</scope>
    <source>
        <strain evidence="12">ULC041bin1</strain>
    </source>
</reference>